<dbReference type="AlphaFoldDB" id="A0A1D1W7T3"/>
<evidence type="ECO:0000256" key="5">
    <source>
        <dbReference type="SAM" id="Phobius"/>
    </source>
</evidence>
<dbReference type="Proteomes" id="UP000186922">
    <property type="component" value="Unassembled WGS sequence"/>
</dbReference>
<keyword evidence="2 5" id="KW-0812">Transmembrane</keyword>
<feature type="transmembrane region" description="Helical" evidence="5">
    <location>
        <begin position="117"/>
        <end position="142"/>
    </location>
</feature>
<protein>
    <submittedName>
        <fullName evidence="7">Uncharacterized protein</fullName>
    </submittedName>
</protein>
<evidence type="ECO:0000256" key="1">
    <source>
        <dbReference type="ARBA" id="ARBA00004141"/>
    </source>
</evidence>
<feature type="transmembrane region" description="Helical" evidence="5">
    <location>
        <begin position="165"/>
        <end position="183"/>
    </location>
</feature>
<evidence type="ECO:0000256" key="4">
    <source>
        <dbReference type="ARBA" id="ARBA00023136"/>
    </source>
</evidence>
<proteinExistence type="predicted"/>
<dbReference type="OrthoDB" id="5873721at2759"/>
<gene>
    <name evidence="7" type="primary">RvY_18996-1</name>
    <name evidence="7" type="synonym">RvY_18996.1</name>
    <name evidence="7" type="ORF">RvY_18996</name>
</gene>
<comment type="caution">
    <text evidence="7">The sequence shown here is derived from an EMBL/GenBank/DDBJ whole genome shotgun (WGS) entry which is preliminary data.</text>
</comment>
<evidence type="ECO:0000313" key="7">
    <source>
        <dbReference type="EMBL" id="GAV09452.1"/>
    </source>
</evidence>
<dbReference type="GO" id="GO:0016020">
    <property type="term" value="C:membrane"/>
    <property type="evidence" value="ECO:0007669"/>
    <property type="project" value="UniProtKB-SubCell"/>
</dbReference>
<keyword evidence="6" id="KW-0732">Signal</keyword>
<evidence type="ECO:0000256" key="6">
    <source>
        <dbReference type="SAM" id="SignalP"/>
    </source>
</evidence>
<dbReference type="Pfam" id="PF10242">
    <property type="entry name" value="L_HMGIC_fpl"/>
    <property type="match status" value="1"/>
</dbReference>
<evidence type="ECO:0000313" key="8">
    <source>
        <dbReference type="Proteomes" id="UP000186922"/>
    </source>
</evidence>
<dbReference type="STRING" id="947166.A0A1D1W7T3"/>
<evidence type="ECO:0000256" key="2">
    <source>
        <dbReference type="ARBA" id="ARBA00022692"/>
    </source>
</evidence>
<name>A0A1D1W7T3_RAMVA</name>
<organism evidence="7 8">
    <name type="scientific">Ramazzottius varieornatus</name>
    <name type="common">Water bear</name>
    <name type="synonym">Tardigrade</name>
    <dbReference type="NCBI Taxonomy" id="947166"/>
    <lineage>
        <taxon>Eukaryota</taxon>
        <taxon>Metazoa</taxon>
        <taxon>Ecdysozoa</taxon>
        <taxon>Tardigrada</taxon>
        <taxon>Eutardigrada</taxon>
        <taxon>Parachela</taxon>
        <taxon>Hypsibioidea</taxon>
        <taxon>Ramazzottiidae</taxon>
        <taxon>Ramazzottius</taxon>
    </lineage>
</organism>
<sequence>MGSCTSCFVLLSMSSSAAACMGFFLPYWIKGQLRVASAINTATFFGSFRRCTFPQISQDKTELVIVNECGRYESFLDVPSVAWQMATLLVGLGVSLSLFASVMSFLACWVPHLWTQLFFRALLALHLAAGLLIVLGICIYPLGWDQREVRDACGNSDKFRLGSCRLYWCYFILIAAGAAEFVLSFSSWRLSPAAYPSQELDEEAYGSGGVPMVSLDRNGCSRYHPSDVQGHEV</sequence>
<keyword evidence="8" id="KW-1185">Reference proteome</keyword>
<reference evidence="7 8" key="1">
    <citation type="journal article" date="2016" name="Nat. Commun.">
        <title>Extremotolerant tardigrade genome and improved radiotolerance of human cultured cells by tardigrade-unique protein.</title>
        <authorList>
            <person name="Hashimoto T."/>
            <person name="Horikawa D.D."/>
            <person name="Saito Y."/>
            <person name="Kuwahara H."/>
            <person name="Kozuka-Hata H."/>
            <person name="Shin-I T."/>
            <person name="Minakuchi Y."/>
            <person name="Ohishi K."/>
            <person name="Motoyama A."/>
            <person name="Aizu T."/>
            <person name="Enomoto A."/>
            <person name="Kondo K."/>
            <person name="Tanaka S."/>
            <person name="Hara Y."/>
            <person name="Koshikawa S."/>
            <person name="Sagara H."/>
            <person name="Miura T."/>
            <person name="Yokobori S."/>
            <person name="Miyagawa K."/>
            <person name="Suzuki Y."/>
            <person name="Kubo T."/>
            <person name="Oyama M."/>
            <person name="Kohara Y."/>
            <person name="Fujiyama A."/>
            <person name="Arakawa K."/>
            <person name="Katayama T."/>
            <person name="Toyoda A."/>
            <person name="Kunieda T."/>
        </authorList>
    </citation>
    <scope>NUCLEOTIDE SEQUENCE [LARGE SCALE GENOMIC DNA]</scope>
    <source>
        <strain evidence="7 8">YOKOZUNA-1</strain>
    </source>
</reference>
<comment type="subcellular location">
    <subcellularLocation>
        <location evidence="1">Membrane</location>
        <topology evidence="1">Multi-pass membrane protein</topology>
    </subcellularLocation>
</comment>
<accession>A0A1D1W7T3</accession>
<keyword evidence="4 5" id="KW-0472">Membrane</keyword>
<dbReference type="InterPro" id="IPR019372">
    <property type="entry name" value="LHFPL"/>
</dbReference>
<dbReference type="EMBL" id="BDGG01000022">
    <property type="protein sequence ID" value="GAV09452.1"/>
    <property type="molecule type" value="Genomic_DNA"/>
</dbReference>
<feature type="signal peptide" evidence="6">
    <location>
        <begin position="1"/>
        <end position="19"/>
    </location>
</feature>
<feature type="chain" id="PRO_5008899299" evidence="6">
    <location>
        <begin position="20"/>
        <end position="233"/>
    </location>
</feature>
<evidence type="ECO:0000256" key="3">
    <source>
        <dbReference type="ARBA" id="ARBA00022989"/>
    </source>
</evidence>
<feature type="transmembrane region" description="Helical" evidence="5">
    <location>
        <begin position="81"/>
        <end position="110"/>
    </location>
</feature>
<dbReference type="PANTHER" id="PTHR12489:SF16">
    <property type="entry name" value="LHFPL TETRASPAN SUBFAMILY MEMBER 6 PROTEIN-RELATED"/>
    <property type="match status" value="1"/>
</dbReference>
<dbReference type="PANTHER" id="PTHR12489">
    <property type="entry name" value="LIPOMA HMGIC FUSION PARTNER-LIKE PROTEIN"/>
    <property type="match status" value="1"/>
</dbReference>
<keyword evidence="3 5" id="KW-1133">Transmembrane helix</keyword>